<sequence length="646" mass="75319">MSNKLSLDDAIRIAKSHEEMCLSEKYINNRIPMLWKCNKNHQWTASFDSIKNRHSWCPYCAKKKLSISVAQELAHAKNGKCISEKYINNSSPLLWECANKHKFHLSLGDVKNQGSWCRECMKLGLEFAQNLANERGWICLSDSYHNRRTPLSWKCSEEHLWLAQIDSIQRGTWCPYCVREKARLGIEYAKKLANSKNGECLSNVYTNCTTTLHWKCSKSHEWYASINTIKNNNSWCPYCANTKLDILVAKDIAYSRGGECLSDSYIDCKNHLLWRCNKDHQWYATLSQVKNKNTWCPYCSKYKRERLCREIVSKYLGPPSKIRQPDFLKTPKHPSGLHLDIYYPQYSLAIEVQGKQHKHYIEHFHRTLEGFNNLLAQDQLKKELCEKNQIVLSLIRMKEKSMPIYVYAIDEIPKESLKHMKSNGFAPDWPFRLLVCGGSHSGKTNMVVNLMFGNKLQRMFKGKKGERYIKNDNLILVGKHTEPKWQLVQTSFQIFANSQKPYREDVTFKRITPDRIPDITKFTPGQSTVVVFEDLCAESKKTQERIIPYFISGRHQNISPVYVTQKYQAVPKIIRENLSHLVMFRGSGSREDICRIVRQYTDDPKKASKIIDKHLRDRDFVVFDFTKATDDPLTIRLGWDTPLKLD</sequence>
<dbReference type="Proteomes" id="UP000265703">
    <property type="component" value="Unassembled WGS sequence"/>
</dbReference>
<dbReference type="Pfam" id="PF04665">
    <property type="entry name" value="Pox_A32"/>
    <property type="match status" value="1"/>
</dbReference>
<gene>
    <name evidence="1" type="ORF">C1645_875119</name>
</gene>
<protein>
    <recommendedName>
        <fullName evidence="3">Zinc-ribbon domain-containing protein</fullName>
    </recommendedName>
</protein>
<comment type="caution">
    <text evidence="1">The sequence shown here is derived from an EMBL/GenBank/DDBJ whole genome shotgun (WGS) entry which is preliminary data.</text>
</comment>
<accession>A0A397T6D7</accession>
<dbReference type="AlphaFoldDB" id="A0A397T6D7"/>
<evidence type="ECO:0000313" key="2">
    <source>
        <dbReference type="Proteomes" id="UP000265703"/>
    </source>
</evidence>
<keyword evidence="2" id="KW-1185">Reference proteome</keyword>
<evidence type="ECO:0008006" key="3">
    <source>
        <dbReference type="Google" id="ProtNLM"/>
    </source>
</evidence>
<reference evidence="1 2" key="1">
    <citation type="submission" date="2018-06" db="EMBL/GenBank/DDBJ databases">
        <title>Comparative genomics reveals the genomic features of Rhizophagus irregularis, R. cerebriforme, R. diaphanum and Gigaspora rosea, and their symbiotic lifestyle signature.</title>
        <authorList>
            <person name="Morin E."/>
            <person name="San Clemente H."/>
            <person name="Chen E.C.H."/>
            <person name="De La Providencia I."/>
            <person name="Hainaut M."/>
            <person name="Kuo A."/>
            <person name="Kohler A."/>
            <person name="Murat C."/>
            <person name="Tang N."/>
            <person name="Roy S."/>
            <person name="Loubradou J."/>
            <person name="Henrissat B."/>
            <person name="Grigoriev I.V."/>
            <person name="Corradi N."/>
            <person name="Roux C."/>
            <person name="Martin F.M."/>
        </authorList>
    </citation>
    <scope>NUCLEOTIDE SEQUENCE [LARGE SCALE GENOMIC DNA]</scope>
    <source>
        <strain evidence="1 2">DAOM 227022</strain>
    </source>
</reference>
<evidence type="ECO:0000313" key="1">
    <source>
        <dbReference type="EMBL" id="RIA91905.1"/>
    </source>
</evidence>
<organism evidence="1 2">
    <name type="scientific">Glomus cerebriforme</name>
    <dbReference type="NCBI Taxonomy" id="658196"/>
    <lineage>
        <taxon>Eukaryota</taxon>
        <taxon>Fungi</taxon>
        <taxon>Fungi incertae sedis</taxon>
        <taxon>Mucoromycota</taxon>
        <taxon>Glomeromycotina</taxon>
        <taxon>Glomeromycetes</taxon>
        <taxon>Glomerales</taxon>
        <taxon>Glomeraceae</taxon>
        <taxon>Glomus</taxon>
    </lineage>
</organism>
<dbReference type="InterPro" id="IPR006758">
    <property type="entry name" value="A32L"/>
</dbReference>
<dbReference type="Gene3D" id="3.40.50.300">
    <property type="entry name" value="P-loop containing nucleotide triphosphate hydrolases"/>
    <property type="match status" value="1"/>
</dbReference>
<name>A0A397T6D7_9GLOM</name>
<dbReference type="InterPro" id="IPR027417">
    <property type="entry name" value="P-loop_NTPase"/>
</dbReference>
<dbReference type="OrthoDB" id="2419021at2759"/>
<proteinExistence type="predicted"/>
<dbReference type="EMBL" id="QKYT01000139">
    <property type="protein sequence ID" value="RIA91905.1"/>
    <property type="molecule type" value="Genomic_DNA"/>
</dbReference>